<protein>
    <recommendedName>
        <fullName evidence="4">DUF2834 domain-containing protein</fullName>
    </recommendedName>
</protein>
<evidence type="ECO:0000256" key="1">
    <source>
        <dbReference type="SAM" id="Phobius"/>
    </source>
</evidence>
<keyword evidence="1" id="KW-1133">Transmembrane helix</keyword>
<name>A0ABX7RMR3_9ACTN</name>
<evidence type="ECO:0008006" key="4">
    <source>
        <dbReference type="Google" id="ProtNLM"/>
    </source>
</evidence>
<organism evidence="2 3">
    <name type="scientific">Streptomyces griseocarneus</name>
    <dbReference type="NCBI Taxonomy" id="51201"/>
    <lineage>
        <taxon>Bacteria</taxon>
        <taxon>Bacillati</taxon>
        <taxon>Actinomycetota</taxon>
        <taxon>Actinomycetes</taxon>
        <taxon>Kitasatosporales</taxon>
        <taxon>Streptomycetaceae</taxon>
        <taxon>Streptomyces</taxon>
    </lineage>
</organism>
<evidence type="ECO:0000313" key="2">
    <source>
        <dbReference type="EMBL" id="QSY49551.1"/>
    </source>
</evidence>
<gene>
    <name evidence="2" type="ORF">J3S04_32500</name>
</gene>
<feature type="transmembrane region" description="Helical" evidence="1">
    <location>
        <begin position="114"/>
        <end position="138"/>
    </location>
</feature>
<keyword evidence="1" id="KW-0812">Transmembrane</keyword>
<evidence type="ECO:0000313" key="3">
    <source>
        <dbReference type="Proteomes" id="UP000671836"/>
    </source>
</evidence>
<proteinExistence type="predicted"/>
<sequence>MDPTDDSRRPGEDSEAGVEMMRVVTPAAGKVVALCTATAAPYIALKTYWASGGRAGLADGFDLVDEFEKNGAPDALVWLERHGIDFTAVLALTGVMLAFALVRPRGRRLPRWLLFTPALAGTLLIPYGLLTAVLALTQNGSNAAPAITQWVAPAGVGAFLGIGTALGVGAWSRLNQAVSEHMPR</sequence>
<keyword evidence="1" id="KW-0472">Membrane</keyword>
<accession>A0ABX7RMR3</accession>
<dbReference type="Proteomes" id="UP000671836">
    <property type="component" value="Chromosome"/>
</dbReference>
<dbReference type="EMBL" id="CP071595">
    <property type="protein sequence ID" value="QSY49551.1"/>
    <property type="molecule type" value="Genomic_DNA"/>
</dbReference>
<feature type="transmembrane region" description="Helical" evidence="1">
    <location>
        <begin position="150"/>
        <end position="174"/>
    </location>
</feature>
<reference evidence="2 3" key="1">
    <citation type="submission" date="2021-03" db="EMBL/GenBank/DDBJ databases">
        <title>Streptomyces strains.</title>
        <authorList>
            <person name="Lund M.B."/>
            <person name="Toerring T."/>
        </authorList>
    </citation>
    <scope>NUCLEOTIDE SEQUENCE [LARGE SCALE GENOMIC DNA]</scope>
    <source>
        <strain evidence="2 3">KCC S-1010</strain>
    </source>
</reference>
<feature type="transmembrane region" description="Helical" evidence="1">
    <location>
        <begin position="83"/>
        <end position="102"/>
    </location>
</feature>
<keyword evidence="3" id="KW-1185">Reference proteome</keyword>
<dbReference type="RefSeq" id="WP_143587635.1">
    <property type="nucleotide sequence ID" value="NZ_CP071595.1"/>
</dbReference>